<sequence length="204" mass="21489">AVGSSSENAWSDAFHIFVIRGPWPPWDRTFSMAAASSGGAPRRMSDAGMGGDVGWGLKKSNRRGADQGSAAGGGARAAAKCRLGEEVLADAKQAAKGASNERIAQQLVTILGKPALSLAGDLRTAISVAFVAALAPVDLPRVEEDACIDAAQLGSPRHRARKDFARAFLAGAEGGPARGARSRYRKERVTKHDVKDMDLDIKYF</sequence>
<feature type="non-terminal residue" evidence="1">
    <location>
        <position position="1"/>
    </location>
</feature>
<name>A0ABN9R1J8_9DINO</name>
<feature type="non-terminal residue" evidence="1">
    <location>
        <position position="204"/>
    </location>
</feature>
<organism evidence="1 2">
    <name type="scientific">Prorocentrum cordatum</name>
    <dbReference type="NCBI Taxonomy" id="2364126"/>
    <lineage>
        <taxon>Eukaryota</taxon>
        <taxon>Sar</taxon>
        <taxon>Alveolata</taxon>
        <taxon>Dinophyceae</taxon>
        <taxon>Prorocentrales</taxon>
        <taxon>Prorocentraceae</taxon>
        <taxon>Prorocentrum</taxon>
    </lineage>
</organism>
<comment type="caution">
    <text evidence="1">The sequence shown here is derived from an EMBL/GenBank/DDBJ whole genome shotgun (WGS) entry which is preliminary data.</text>
</comment>
<protein>
    <submittedName>
        <fullName evidence="1">Uncharacterized protein</fullName>
    </submittedName>
</protein>
<keyword evidence="2" id="KW-1185">Reference proteome</keyword>
<reference evidence="1" key="1">
    <citation type="submission" date="2023-10" db="EMBL/GenBank/DDBJ databases">
        <authorList>
            <person name="Chen Y."/>
            <person name="Shah S."/>
            <person name="Dougan E. K."/>
            <person name="Thang M."/>
            <person name="Chan C."/>
        </authorList>
    </citation>
    <scope>NUCLEOTIDE SEQUENCE [LARGE SCALE GENOMIC DNA]</scope>
</reference>
<dbReference type="EMBL" id="CAUYUJ010005188">
    <property type="protein sequence ID" value="CAK0812598.1"/>
    <property type="molecule type" value="Genomic_DNA"/>
</dbReference>
<gene>
    <name evidence="1" type="ORF">PCOR1329_LOCUS16853</name>
</gene>
<evidence type="ECO:0000313" key="2">
    <source>
        <dbReference type="Proteomes" id="UP001189429"/>
    </source>
</evidence>
<evidence type="ECO:0000313" key="1">
    <source>
        <dbReference type="EMBL" id="CAK0812598.1"/>
    </source>
</evidence>
<dbReference type="Proteomes" id="UP001189429">
    <property type="component" value="Unassembled WGS sequence"/>
</dbReference>
<proteinExistence type="predicted"/>
<accession>A0ABN9R1J8</accession>